<evidence type="ECO:0000256" key="11">
    <source>
        <dbReference type="RuleBase" id="RU362142"/>
    </source>
</evidence>
<feature type="coiled-coil region" evidence="11">
    <location>
        <begin position="15"/>
        <end position="112"/>
    </location>
</feature>
<dbReference type="GO" id="GO:0005789">
    <property type="term" value="C:endoplasmic reticulum membrane"/>
    <property type="evidence" value="ECO:0007669"/>
    <property type="project" value="UniProtKB-SubCell"/>
</dbReference>
<evidence type="ECO:0000256" key="3">
    <source>
        <dbReference type="ARBA" id="ARBA00019884"/>
    </source>
</evidence>
<feature type="compositionally biased region" description="Polar residues" evidence="12">
    <location>
        <begin position="289"/>
        <end position="302"/>
    </location>
</feature>
<dbReference type="Gene3D" id="1.10.287.1490">
    <property type="match status" value="1"/>
</dbReference>
<dbReference type="GeneID" id="30996735"/>
<dbReference type="AlphaFoldDB" id="A0A1E4RJM6"/>
<dbReference type="InterPro" id="IPR031398">
    <property type="entry name" value="She3"/>
</dbReference>
<comment type="subcellular location">
    <subcellularLocation>
        <location evidence="1 11">Endoplasmic reticulum membrane</location>
        <topology evidence="1 11">Peripheral membrane protein</topology>
    </subcellularLocation>
</comment>
<feature type="compositionally biased region" description="Low complexity" evidence="12">
    <location>
        <begin position="325"/>
        <end position="334"/>
    </location>
</feature>
<keyword evidence="8 11" id="KW-0175">Coiled coil</keyword>
<dbReference type="Pfam" id="PF17078">
    <property type="entry name" value="SHE3"/>
    <property type="match status" value="1"/>
</dbReference>
<dbReference type="STRING" id="984485.A0A1E4RJM6"/>
<evidence type="ECO:0000256" key="5">
    <source>
        <dbReference type="ARBA" id="ARBA00022816"/>
    </source>
</evidence>
<evidence type="ECO:0000256" key="12">
    <source>
        <dbReference type="SAM" id="MobiDB-lite"/>
    </source>
</evidence>
<evidence type="ECO:0000313" key="14">
    <source>
        <dbReference type="Proteomes" id="UP000095085"/>
    </source>
</evidence>
<evidence type="ECO:0000256" key="9">
    <source>
        <dbReference type="ARBA" id="ARBA00023136"/>
    </source>
</evidence>
<evidence type="ECO:0000256" key="7">
    <source>
        <dbReference type="ARBA" id="ARBA00022884"/>
    </source>
</evidence>
<dbReference type="EMBL" id="KV454540">
    <property type="protein sequence ID" value="ODV67436.1"/>
    <property type="molecule type" value="Genomic_DNA"/>
</dbReference>
<dbReference type="OrthoDB" id="6088208at2759"/>
<proteinExistence type="inferred from homology"/>
<dbReference type="RefSeq" id="XP_020076503.1">
    <property type="nucleotide sequence ID" value="XM_020222186.1"/>
</dbReference>
<comment type="function">
    <text evidence="10">RNA-binding protein that binds specific mRNAs including the ASH1 mRNA, coding for a repressor of the HO endonuclease. Part of the mRNA localization machinery that restricts accumulation of certain proteins to the bud and in the daughter cell. Required for the delivery of cortical endoplasmic reticulum into the emerging bud.</text>
</comment>
<gene>
    <name evidence="11" type="primary">SHE3</name>
    <name evidence="13" type="ORF">HYPBUDRAFT_156241</name>
</gene>
<protein>
    <recommendedName>
        <fullName evidence="3 11">SWI5-dependent HO expression protein 3</fullName>
    </recommendedName>
</protein>
<keyword evidence="4 11" id="KW-0813">Transport</keyword>
<evidence type="ECO:0000256" key="8">
    <source>
        <dbReference type="ARBA" id="ARBA00023054"/>
    </source>
</evidence>
<comment type="similarity">
    <text evidence="2 11">Belongs to the SHE3 family.</text>
</comment>
<keyword evidence="7 11" id="KW-0694">RNA-binding</keyword>
<keyword evidence="5 11" id="KW-0509">mRNA transport</keyword>
<name>A0A1E4RJM6_9ASCO</name>
<keyword evidence="14" id="KW-1185">Reference proteome</keyword>
<evidence type="ECO:0000256" key="2">
    <source>
        <dbReference type="ARBA" id="ARBA00008123"/>
    </source>
</evidence>
<evidence type="ECO:0000313" key="13">
    <source>
        <dbReference type="EMBL" id="ODV67436.1"/>
    </source>
</evidence>
<keyword evidence="6 11" id="KW-0256">Endoplasmic reticulum</keyword>
<feature type="compositionally biased region" description="Basic residues" evidence="12">
    <location>
        <begin position="310"/>
        <end position="319"/>
    </location>
</feature>
<evidence type="ECO:0000256" key="4">
    <source>
        <dbReference type="ARBA" id="ARBA00022448"/>
    </source>
</evidence>
<feature type="region of interest" description="Disordered" evidence="12">
    <location>
        <begin position="270"/>
        <end position="398"/>
    </location>
</feature>
<dbReference type="SUPFAM" id="SSF90257">
    <property type="entry name" value="Myosin rod fragments"/>
    <property type="match status" value="1"/>
</dbReference>
<feature type="compositionally biased region" description="Low complexity" evidence="12">
    <location>
        <begin position="383"/>
        <end position="398"/>
    </location>
</feature>
<dbReference type="Proteomes" id="UP000095085">
    <property type="component" value="Unassembled WGS sequence"/>
</dbReference>
<evidence type="ECO:0000256" key="6">
    <source>
        <dbReference type="ARBA" id="ARBA00022824"/>
    </source>
</evidence>
<dbReference type="GO" id="GO:0003723">
    <property type="term" value="F:RNA binding"/>
    <property type="evidence" value="ECO:0007669"/>
    <property type="project" value="UniProtKB-KW"/>
</dbReference>
<evidence type="ECO:0000256" key="10">
    <source>
        <dbReference type="ARBA" id="ARBA00024975"/>
    </source>
</evidence>
<sequence length="413" mass="47488">MDENNPMKKPTSKVIDSLHSQIDSLKNELDSIKISHDDYKKKYSIIAKKNDSFVDQLANAKHENDMINALLKRKERRITDLEDQYNELCSTNESLNLNNKNMKIRCENLQESSASSTAEFERLKIAYDALIASQVEYKKHYQKELNQLTVNFEDYKKQNLANFETLSNKLLSNDKDVDTLLDSLTNKRKTMDNLYVNKNKSILELLTKLAKTAKIHGQESKIILSNNVDIINQLKLKIPDLEIKIANHENIEIDLDEILNDTNETLSNSSFDEEATLISSPDPQKDDSNSNTPKQSQPIQSLSRNNTMSSKRRKNKRNSIRFDSSKSSNPDFSSINTPTQLNIPKRNSINLNSPNTTPRNSSFNQSFDSRTPTPPEEMHKYPNYNNNYNNNNYNNNNNFNNVGKVHNNLNHLL</sequence>
<dbReference type="GO" id="GO:0048309">
    <property type="term" value="P:endoplasmic reticulum inheritance"/>
    <property type="evidence" value="ECO:0007669"/>
    <property type="project" value="InterPro"/>
</dbReference>
<keyword evidence="9 11" id="KW-0472">Membrane</keyword>
<accession>A0A1E4RJM6</accession>
<dbReference type="GO" id="GO:0051028">
    <property type="term" value="P:mRNA transport"/>
    <property type="evidence" value="ECO:0007669"/>
    <property type="project" value="UniProtKB-UniRule"/>
</dbReference>
<evidence type="ECO:0000256" key="1">
    <source>
        <dbReference type="ARBA" id="ARBA00004406"/>
    </source>
</evidence>
<feature type="compositionally biased region" description="Polar residues" evidence="12">
    <location>
        <begin position="335"/>
        <end position="371"/>
    </location>
</feature>
<reference evidence="14" key="1">
    <citation type="submission" date="2016-05" db="EMBL/GenBank/DDBJ databases">
        <title>Comparative genomics of biotechnologically important yeasts.</title>
        <authorList>
            <consortium name="DOE Joint Genome Institute"/>
            <person name="Riley R."/>
            <person name="Haridas S."/>
            <person name="Wolfe K.H."/>
            <person name="Lopes M.R."/>
            <person name="Hittinger C.T."/>
            <person name="Goker M."/>
            <person name="Salamov A."/>
            <person name="Wisecaver J."/>
            <person name="Long T.M."/>
            <person name="Aerts A.L."/>
            <person name="Barry K."/>
            <person name="Choi C."/>
            <person name="Clum A."/>
            <person name="Coughlan A.Y."/>
            <person name="Deshpande S."/>
            <person name="Douglass A.P."/>
            <person name="Hanson S.J."/>
            <person name="Klenk H.-P."/>
            <person name="Labutti K."/>
            <person name="Lapidus A."/>
            <person name="Lindquist E."/>
            <person name="Lipzen A."/>
            <person name="Meier-Kolthoff J.P."/>
            <person name="Ohm R.A."/>
            <person name="Otillar R.P."/>
            <person name="Pangilinan J."/>
            <person name="Peng Y."/>
            <person name="Rokas A."/>
            <person name="Rosa C.A."/>
            <person name="Scheuner C."/>
            <person name="Sibirny A.A."/>
            <person name="Slot J.C."/>
            <person name="Stielow J.B."/>
            <person name="Sun H."/>
            <person name="Kurtzman C.P."/>
            <person name="Blackwell M."/>
            <person name="Grigoriev I.V."/>
            <person name="Jeffries T.W."/>
        </authorList>
    </citation>
    <scope>NUCLEOTIDE SEQUENCE [LARGE SCALE GENOMIC DNA]</scope>
    <source>
        <strain evidence="14">NRRL Y-1933</strain>
    </source>
</reference>
<organism evidence="13 14">
    <name type="scientific">Hyphopichia burtonii NRRL Y-1933</name>
    <dbReference type="NCBI Taxonomy" id="984485"/>
    <lineage>
        <taxon>Eukaryota</taxon>
        <taxon>Fungi</taxon>
        <taxon>Dikarya</taxon>
        <taxon>Ascomycota</taxon>
        <taxon>Saccharomycotina</taxon>
        <taxon>Pichiomycetes</taxon>
        <taxon>Debaryomycetaceae</taxon>
        <taxon>Hyphopichia</taxon>
    </lineage>
</organism>